<dbReference type="InterPro" id="IPR004839">
    <property type="entry name" value="Aminotransferase_I/II_large"/>
</dbReference>
<organism evidence="6">
    <name type="scientific">uncultured haloarchaeon</name>
    <dbReference type="NCBI Taxonomy" id="160804"/>
    <lineage>
        <taxon>Archaea</taxon>
        <taxon>Methanobacteriati</taxon>
        <taxon>Methanobacteriota</taxon>
        <taxon>Stenosarchaea group</taxon>
        <taxon>Halobacteria</taxon>
        <taxon>Halobacteriales</taxon>
        <taxon>Halobacteriaceae</taxon>
        <taxon>environmental samples</taxon>
    </lineage>
</organism>
<evidence type="ECO:0000256" key="2">
    <source>
        <dbReference type="ARBA" id="ARBA00022898"/>
    </source>
</evidence>
<dbReference type="CDD" id="cd00609">
    <property type="entry name" value="AAT_like"/>
    <property type="match status" value="1"/>
</dbReference>
<accession>A5YSE4</accession>
<sequence length="351" mass="37713">MNPEAVADVDRVPHGGSEDTSRLDFSANTNPDRPPGVAEVYESALSDATRYRDDFSAFTQAAASYVNCDASMVTAVPGGLAALRLAVAVTVSSGDRVFIPEPGFSEYAREVKLQGGIPVGIAHDTIVTADTTPDDIAAVIICTPNNPTGDCIDPEVIDAFRQRCIETDTTVIIDEAFMDFIDAPSMAGARGTIVARSLTKIFGLPGLRAGFAVADGVLGDRLESARPTWSLSTPAAAVGQYCLTQDDFVRATRERVSTERERLRTALETEYTVFPSDAPFLLLGVDTTVSVIADRSPTTKTDAVDALLAHARENGIELRDARTFETLDAHVRVAIRRPHENDRLLSVLLED</sequence>
<comment type="similarity">
    <text evidence="3">Belongs to the class-I pyridoxal-phosphate-dependent aminotransferase family.</text>
</comment>
<feature type="compositionally biased region" description="Basic and acidic residues" evidence="4">
    <location>
        <begin position="8"/>
        <end position="22"/>
    </location>
</feature>
<protein>
    <recommendedName>
        <fullName evidence="3">Aminotransferase</fullName>
        <ecNumber evidence="3">2.6.1.-</ecNumber>
    </recommendedName>
</protein>
<dbReference type="EC" id="2.6.1.-" evidence="3"/>
<dbReference type="PROSITE" id="PS00105">
    <property type="entry name" value="AA_TRANSFER_CLASS_1"/>
    <property type="match status" value="1"/>
</dbReference>
<feature type="domain" description="Aminotransferase class I/classII large" evidence="5">
    <location>
        <begin position="44"/>
        <end position="347"/>
    </location>
</feature>
<dbReference type="PANTHER" id="PTHR42885:SF1">
    <property type="entry name" value="THREONINE-PHOSPHATE DECARBOXYLASE"/>
    <property type="match status" value="1"/>
</dbReference>
<dbReference type="Gene3D" id="3.90.1150.10">
    <property type="entry name" value="Aspartate Aminotransferase, domain 1"/>
    <property type="match status" value="1"/>
</dbReference>
<evidence type="ECO:0000256" key="1">
    <source>
        <dbReference type="ARBA" id="ARBA00001933"/>
    </source>
</evidence>
<dbReference type="GO" id="GO:0030170">
    <property type="term" value="F:pyridoxal phosphate binding"/>
    <property type="evidence" value="ECO:0007669"/>
    <property type="project" value="InterPro"/>
</dbReference>
<evidence type="ECO:0000313" key="6">
    <source>
        <dbReference type="EMBL" id="ABQ75901.1"/>
    </source>
</evidence>
<dbReference type="InterPro" id="IPR015421">
    <property type="entry name" value="PyrdxlP-dep_Trfase_major"/>
</dbReference>
<dbReference type="SUPFAM" id="SSF53383">
    <property type="entry name" value="PLP-dependent transferases"/>
    <property type="match status" value="1"/>
</dbReference>
<dbReference type="EMBL" id="EF583988">
    <property type="protein sequence ID" value="ABQ75901.1"/>
    <property type="molecule type" value="Genomic_DNA"/>
</dbReference>
<reference evidence="6" key="1">
    <citation type="journal article" date="2007" name="ISME J.">
        <title>Genomic plasticity in prokaryotes: the case of the square haloarchaeon.</title>
        <authorList>
            <person name="Cuadros-Orellana S."/>
            <person name="Martin-Cuadrado A.B."/>
            <person name="Legault B."/>
            <person name="D'Auria G."/>
            <person name="Zhaxybayeva O."/>
            <person name="Papke R.T."/>
            <person name="Rodriguez-Valera F."/>
        </authorList>
    </citation>
    <scope>NUCLEOTIDE SEQUENCE</scope>
</reference>
<dbReference type="Pfam" id="PF00155">
    <property type="entry name" value="Aminotran_1_2"/>
    <property type="match status" value="1"/>
</dbReference>
<keyword evidence="3" id="KW-0808">Transferase</keyword>
<evidence type="ECO:0000256" key="3">
    <source>
        <dbReference type="RuleBase" id="RU000481"/>
    </source>
</evidence>
<name>A5YSE4_9EURY</name>
<evidence type="ECO:0000256" key="4">
    <source>
        <dbReference type="SAM" id="MobiDB-lite"/>
    </source>
</evidence>
<dbReference type="InterPro" id="IPR015422">
    <property type="entry name" value="PyrdxlP-dep_Trfase_small"/>
</dbReference>
<dbReference type="Gene3D" id="3.40.640.10">
    <property type="entry name" value="Type I PLP-dependent aspartate aminotransferase-like (Major domain)"/>
    <property type="match status" value="1"/>
</dbReference>
<evidence type="ECO:0000259" key="5">
    <source>
        <dbReference type="Pfam" id="PF00155"/>
    </source>
</evidence>
<keyword evidence="3" id="KW-0032">Aminotransferase</keyword>
<comment type="cofactor">
    <cofactor evidence="1 3">
        <name>pyridoxal 5'-phosphate</name>
        <dbReference type="ChEBI" id="CHEBI:597326"/>
    </cofactor>
</comment>
<dbReference type="GO" id="GO:0008483">
    <property type="term" value="F:transaminase activity"/>
    <property type="evidence" value="ECO:0007669"/>
    <property type="project" value="UniProtKB-KW"/>
</dbReference>
<feature type="region of interest" description="Disordered" evidence="4">
    <location>
        <begin position="1"/>
        <end position="36"/>
    </location>
</feature>
<proteinExistence type="inferred from homology"/>
<dbReference type="PANTHER" id="PTHR42885">
    <property type="entry name" value="HISTIDINOL-PHOSPHATE AMINOTRANSFERASE-RELATED"/>
    <property type="match status" value="1"/>
</dbReference>
<keyword evidence="2" id="KW-0663">Pyridoxal phosphate</keyword>
<dbReference type="InterPro" id="IPR004838">
    <property type="entry name" value="NHTrfase_class1_PyrdxlP-BS"/>
</dbReference>
<dbReference type="AlphaFoldDB" id="A5YSE4"/>
<dbReference type="InterPro" id="IPR015424">
    <property type="entry name" value="PyrdxlP-dep_Trfase"/>
</dbReference>